<reference evidence="2" key="1">
    <citation type="submission" date="2020-05" db="EMBL/GenBank/DDBJ databases">
        <title>Phylogenomic resolution of chytrid fungi.</title>
        <authorList>
            <person name="Stajich J.E."/>
            <person name="Amses K."/>
            <person name="Simmons R."/>
            <person name="Seto K."/>
            <person name="Myers J."/>
            <person name="Bonds A."/>
            <person name="Quandt C.A."/>
            <person name="Barry K."/>
            <person name="Liu P."/>
            <person name="Grigoriev I."/>
            <person name="Longcore J.E."/>
            <person name="James T.Y."/>
        </authorList>
    </citation>
    <scope>NUCLEOTIDE SEQUENCE</scope>
    <source>
        <strain evidence="2">JEL0513</strain>
    </source>
</reference>
<sequence>MRPPGMLRATRGEDLGLNWRWADSCLWAVVSATKNATVQSSASAAQRKEFPVSIPRTGQFRVSCDNFPTLDHQIHYSKLFSTRSKVYRELKEKRKNIGLGILPETQQAQSPAAEDPPILVKKMPILIAPKPASKLISASVSSIPQRVLSSVNAHSGHFMPAAKSLFGSLNASTSATSTPPRHNTTSTPRRTQSCIPPLSVCPAQGAVSSVPSQSADTPQWPNLQNSNYSHSFPVRSATMYASFTPNVSTSSLVPSSARGQQEVPVMLPLSMRFQQQQQLEYEKKQKALYHQHNSEHNILSPISPIKNWPDFGSELAPSNAVSLVERVEPFVSSNPEDVEALCVANELVSFSRAASMSISKLVD</sequence>
<evidence type="ECO:0000313" key="3">
    <source>
        <dbReference type="Proteomes" id="UP001211907"/>
    </source>
</evidence>
<name>A0AAD5TBZ0_9FUNG</name>
<evidence type="ECO:0000313" key="2">
    <source>
        <dbReference type="EMBL" id="KAJ3141368.1"/>
    </source>
</evidence>
<keyword evidence="3" id="KW-1185">Reference proteome</keyword>
<feature type="compositionally biased region" description="Polar residues" evidence="1">
    <location>
        <begin position="170"/>
        <end position="194"/>
    </location>
</feature>
<dbReference type="AlphaFoldDB" id="A0AAD5TBZ0"/>
<accession>A0AAD5TBZ0</accession>
<proteinExistence type="predicted"/>
<comment type="caution">
    <text evidence="2">The sequence shown here is derived from an EMBL/GenBank/DDBJ whole genome shotgun (WGS) entry which is preliminary data.</text>
</comment>
<dbReference type="Proteomes" id="UP001211907">
    <property type="component" value="Unassembled WGS sequence"/>
</dbReference>
<gene>
    <name evidence="2" type="ORF">HK100_007607</name>
</gene>
<organism evidence="2 3">
    <name type="scientific">Physocladia obscura</name>
    <dbReference type="NCBI Taxonomy" id="109957"/>
    <lineage>
        <taxon>Eukaryota</taxon>
        <taxon>Fungi</taxon>
        <taxon>Fungi incertae sedis</taxon>
        <taxon>Chytridiomycota</taxon>
        <taxon>Chytridiomycota incertae sedis</taxon>
        <taxon>Chytridiomycetes</taxon>
        <taxon>Chytridiales</taxon>
        <taxon>Chytriomycetaceae</taxon>
        <taxon>Physocladia</taxon>
    </lineage>
</organism>
<protein>
    <submittedName>
        <fullName evidence="2">Uncharacterized protein</fullName>
    </submittedName>
</protein>
<feature type="region of interest" description="Disordered" evidence="1">
    <location>
        <begin position="170"/>
        <end position="198"/>
    </location>
</feature>
<evidence type="ECO:0000256" key="1">
    <source>
        <dbReference type="SAM" id="MobiDB-lite"/>
    </source>
</evidence>
<dbReference type="EMBL" id="JADGJH010000036">
    <property type="protein sequence ID" value="KAJ3141368.1"/>
    <property type="molecule type" value="Genomic_DNA"/>
</dbReference>